<reference evidence="6 7" key="1">
    <citation type="submission" date="2020-03" db="EMBL/GenBank/DDBJ databases">
        <title>Bradyrhizobium diversity isolated from nodules of Muelleranthus trifoliolatus.</title>
        <authorList>
            <person name="Klepa M."/>
            <person name="Helene L."/>
            <person name="Hungria M."/>
        </authorList>
    </citation>
    <scope>NUCLEOTIDE SEQUENCE [LARGE SCALE GENOMIC DNA]</scope>
    <source>
        <strain evidence="6 7">WSM 1744</strain>
    </source>
</reference>
<organism evidence="6 7">
    <name type="scientific">Bradyrhizobium archetypum</name>
    <dbReference type="NCBI Taxonomy" id="2721160"/>
    <lineage>
        <taxon>Bacteria</taxon>
        <taxon>Pseudomonadati</taxon>
        <taxon>Pseudomonadota</taxon>
        <taxon>Alphaproteobacteria</taxon>
        <taxon>Hyphomicrobiales</taxon>
        <taxon>Nitrobacteraceae</taxon>
        <taxon>Bradyrhizobium</taxon>
    </lineage>
</organism>
<dbReference type="InterPro" id="IPR036661">
    <property type="entry name" value="Luciferase-like_sf"/>
</dbReference>
<keyword evidence="7" id="KW-1185">Reference proteome</keyword>
<dbReference type="RefSeq" id="WP_171709269.1">
    <property type="nucleotide sequence ID" value="NZ_JAAVLW010000003.1"/>
</dbReference>
<evidence type="ECO:0000313" key="7">
    <source>
        <dbReference type="Proteomes" id="UP000528734"/>
    </source>
</evidence>
<dbReference type="GO" id="GO:0005829">
    <property type="term" value="C:cytosol"/>
    <property type="evidence" value="ECO:0007669"/>
    <property type="project" value="TreeGrafter"/>
</dbReference>
<dbReference type="AlphaFoldDB" id="A0A7Y4H2R1"/>
<evidence type="ECO:0000313" key="6">
    <source>
        <dbReference type="EMBL" id="NOJ46358.1"/>
    </source>
</evidence>
<dbReference type="EMBL" id="JAAVLW010000003">
    <property type="protein sequence ID" value="NOJ46358.1"/>
    <property type="molecule type" value="Genomic_DNA"/>
</dbReference>
<keyword evidence="3" id="KW-0560">Oxidoreductase</keyword>
<dbReference type="Gene3D" id="3.20.20.30">
    <property type="entry name" value="Luciferase-like domain"/>
    <property type="match status" value="1"/>
</dbReference>
<evidence type="ECO:0000259" key="5">
    <source>
        <dbReference type="Pfam" id="PF00296"/>
    </source>
</evidence>
<keyword evidence="2" id="KW-0285">Flavoprotein</keyword>
<dbReference type="SUPFAM" id="SSF51679">
    <property type="entry name" value="Bacterial luciferase-like"/>
    <property type="match status" value="1"/>
</dbReference>
<keyword evidence="4" id="KW-0503">Monooxygenase</keyword>
<comment type="similarity">
    <text evidence="1">Belongs to the bacterial luciferase oxidoreductase family.</text>
</comment>
<gene>
    <name evidence="6" type="ORF">HCN50_08900</name>
</gene>
<proteinExistence type="inferred from homology"/>
<feature type="domain" description="Luciferase-like" evidence="5">
    <location>
        <begin position="5"/>
        <end position="305"/>
    </location>
</feature>
<accession>A0A7Y4H2R1</accession>
<dbReference type="Proteomes" id="UP000528734">
    <property type="component" value="Unassembled WGS sequence"/>
</dbReference>
<dbReference type="FunFam" id="3.20.20.30:FF:000007">
    <property type="entry name" value="Monooxygenase, mmyo"/>
    <property type="match status" value="1"/>
</dbReference>
<dbReference type="PANTHER" id="PTHR30137">
    <property type="entry name" value="LUCIFERASE-LIKE MONOOXYGENASE"/>
    <property type="match status" value="1"/>
</dbReference>
<protein>
    <submittedName>
        <fullName evidence="6">LLM class flavin-dependent oxidoreductase</fullName>
    </submittedName>
</protein>
<name>A0A7Y4H2R1_9BRAD</name>
<dbReference type="GO" id="GO:0004497">
    <property type="term" value="F:monooxygenase activity"/>
    <property type="evidence" value="ECO:0007669"/>
    <property type="project" value="UniProtKB-KW"/>
</dbReference>
<dbReference type="Pfam" id="PF00296">
    <property type="entry name" value="Bac_luciferase"/>
    <property type="match status" value="1"/>
</dbReference>
<evidence type="ECO:0000256" key="2">
    <source>
        <dbReference type="ARBA" id="ARBA00022630"/>
    </source>
</evidence>
<dbReference type="PANTHER" id="PTHR30137:SF16">
    <property type="entry name" value="BLL0895 PROTEIN"/>
    <property type="match status" value="1"/>
</dbReference>
<comment type="caution">
    <text evidence="6">The sequence shown here is derived from an EMBL/GenBank/DDBJ whole genome shotgun (WGS) entry which is preliminary data.</text>
</comment>
<dbReference type="GO" id="GO:0016705">
    <property type="term" value="F:oxidoreductase activity, acting on paired donors, with incorporation or reduction of molecular oxygen"/>
    <property type="evidence" value="ECO:0007669"/>
    <property type="project" value="InterPro"/>
</dbReference>
<evidence type="ECO:0000256" key="3">
    <source>
        <dbReference type="ARBA" id="ARBA00023002"/>
    </source>
</evidence>
<sequence>MARLKFGAFLAPHHPIGEHPLLQFRRDLDFVEQIDTLGFDEFWCGEHHSSGWEMIASPEMFLAAAGERTKRIKLGTGVISLPYHHPYNVAQRMVQLDWMTGGRAIFGSGPGALASDAHTLGIDPMTQRDRQDEALAIIRRLFRGERVTARSDWFTMQDAALQILPLQEEMPCVVASMISPSGMTLAGKYGIGIISLGSMSTKGLMSLAQQWEFAEDAAKNAGTSVSRANWRVLLSWHVAETREQARREAREGLMRWHNEYNVGTLMRPGVTAFKSPDEAVDQTAFVDGAASAIGTPDDLVNLIKNVMKLSGGVGSIIGFAHDWANIEATRRSWDMVARYVVPEINGYIDSLRKSQKFVIENRAVFERAGEAVMAKILGNEKAAAALSETGPGRVPIATANAPDLQKEAAKRGG</sequence>
<evidence type="ECO:0000256" key="4">
    <source>
        <dbReference type="ARBA" id="ARBA00023033"/>
    </source>
</evidence>
<evidence type="ECO:0000256" key="1">
    <source>
        <dbReference type="ARBA" id="ARBA00010426"/>
    </source>
</evidence>
<dbReference type="InterPro" id="IPR050766">
    <property type="entry name" value="Bact_Lucif_Oxidored"/>
</dbReference>
<dbReference type="InterPro" id="IPR011251">
    <property type="entry name" value="Luciferase-like_dom"/>
</dbReference>